<name>A0A9D2SBJ8_9FIRM</name>
<evidence type="ECO:0000256" key="2">
    <source>
        <dbReference type="ARBA" id="ARBA00023015"/>
    </source>
</evidence>
<dbReference type="InterPro" id="IPR036390">
    <property type="entry name" value="WH_DNA-bd_sf"/>
</dbReference>
<organism evidence="5 6">
    <name type="scientific">Candidatus Eisenbergiella merdigallinarum</name>
    <dbReference type="NCBI Taxonomy" id="2838552"/>
    <lineage>
        <taxon>Bacteria</taxon>
        <taxon>Bacillati</taxon>
        <taxon>Bacillota</taxon>
        <taxon>Clostridia</taxon>
        <taxon>Lachnospirales</taxon>
        <taxon>Lachnospiraceae</taxon>
        <taxon>Eisenbergiella</taxon>
    </lineage>
</organism>
<keyword evidence="2" id="KW-0805">Transcription regulation</keyword>
<comment type="similarity">
    <text evidence="1">Belongs to the BlaI transcriptional regulatory family.</text>
</comment>
<keyword evidence="4" id="KW-0804">Transcription</keyword>
<evidence type="ECO:0000313" key="6">
    <source>
        <dbReference type="Proteomes" id="UP000886883"/>
    </source>
</evidence>
<proteinExistence type="inferred from homology"/>
<dbReference type="Proteomes" id="UP000886883">
    <property type="component" value="Unassembled WGS sequence"/>
</dbReference>
<dbReference type="GO" id="GO:0045892">
    <property type="term" value="P:negative regulation of DNA-templated transcription"/>
    <property type="evidence" value="ECO:0007669"/>
    <property type="project" value="InterPro"/>
</dbReference>
<dbReference type="EMBL" id="DWXE01000003">
    <property type="protein sequence ID" value="HJB89990.1"/>
    <property type="molecule type" value="Genomic_DNA"/>
</dbReference>
<evidence type="ECO:0000256" key="1">
    <source>
        <dbReference type="ARBA" id="ARBA00011046"/>
    </source>
</evidence>
<dbReference type="PIRSF" id="PIRSF019455">
    <property type="entry name" value="CopR_AtkY"/>
    <property type="match status" value="1"/>
</dbReference>
<dbReference type="AlphaFoldDB" id="A0A9D2SBJ8"/>
<keyword evidence="3" id="KW-0238">DNA-binding</keyword>
<dbReference type="Pfam" id="PF03965">
    <property type="entry name" value="Penicillinase_R"/>
    <property type="match status" value="1"/>
</dbReference>
<sequence length="118" mass="13754">MVKLSVTEREIMEVIWSMDGVSNNEIVQHFAKKGKALARQTTHTFLTRMVKKGLITRENHRFYPVYTKEEVEKQQAQDILDTLYDSSLRNFLTALSHGREKLTEDEAENLKKIIDSIQ</sequence>
<accession>A0A9D2SBJ8</accession>
<reference evidence="5" key="1">
    <citation type="journal article" date="2021" name="PeerJ">
        <title>Extensive microbial diversity within the chicken gut microbiome revealed by metagenomics and culture.</title>
        <authorList>
            <person name="Gilroy R."/>
            <person name="Ravi A."/>
            <person name="Getino M."/>
            <person name="Pursley I."/>
            <person name="Horton D.L."/>
            <person name="Alikhan N.F."/>
            <person name="Baker D."/>
            <person name="Gharbi K."/>
            <person name="Hall N."/>
            <person name="Watson M."/>
            <person name="Adriaenssens E.M."/>
            <person name="Foster-Nyarko E."/>
            <person name="Jarju S."/>
            <person name="Secka A."/>
            <person name="Antonio M."/>
            <person name="Oren A."/>
            <person name="Chaudhuri R.R."/>
            <person name="La Ragione R."/>
            <person name="Hildebrand F."/>
            <person name="Pallen M.J."/>
        </authorList>
    </citation>
    <scope>NUCLEOTIDE SEQUENCE</scope>
    <source>
        <strain evidence="5">USAMLcec3-2134</strain>
    </source>
</reference>
<gene>
    <name evidence="5" type="ORF">H9763_00790</name>
</gene>
<evidence type="ECO:0000256" key="4">
    <source>
        <dbReference type="ARBA" id="ARBA00023163"/>
    </source>
</evidence>
<dbReference type="Gene3D" id="1.10.10.10">
    <property type="entry name" value="Winged helix-like DNA-binding domain superfamily/Winged helix DNA-binding domain"/>
    <property type="match status" value="1"/>
</dbReference>
<evidence type="ECO:0000256" key="3">
    <source>
        <dbReference type="ARBA" id="ARBA00023125"/>
    </source>
</evidence>
<dbReference type="Gene3D" id="1.10.4040.10">
    <property type="entry name" value="Penicillinase repressor domain"/>
    <property type="match status" value="1"/>
</dbReference>
<comment type="caution">
    <text evidence="5">The sequence shown here is derived from an EMBL/GenBank/DDBJ whole genome shotgun (WGS) entry which is preliminary data.</text>
</comment>
<evidence type="ECO:0000313" key="5">
    <source>
        <dbReference type="EMBL" id="HJB89990.1"/>
    </source>
</evidence>
<dbReference type="GO" id="GO:0003677">
    <property type="term" value="F:DNA binding"/>
    <property type="evidence" value="ECO:0007669"/>
    <property type="project" value="UniProtKB-KW"/>
</dbReference>
<dbReference type="InterPro" id="IPR005650">
    <property type="entry name" value="BlaI_family"/>
</dbReference>
<reference evidence="5" key="2">
    <citation type="submission" date="2021-04" db="EMBL/GenBank/DDBJ databases">
        <authorList>
            <person name="Gilroy R."/>
        </authorList>
    </citation>
    <scope>NUCLEOTIDE SEQUENCE</scope>
    <source>
        <strain evidence="5">USAMLcec3-2134</strain>
    </source>
</reference>
<protein>
    <submittedName>
        <fullName evidence="5">BlaI/MecI/CopY family transcriptional regulator</fullName>
    </submittedName>
</protein>
<dbReference type="InterPro" id="IPR036388">
    <property type="entry name" value="WH-like_DNA-bd_sf"/>
</dbReference>
<dbReference type="SUPFAM" id="SSF46785">
    <property type="entry name" value="Winged helix' DNA-binding domain"/>
    <property type="match status" value="1"/>
</dbReference>